<feature type="compositionally biased region" description="Low complexity" evidence="14">
    <location>
        <begin position="133"/>
        <end position="143"/>
    </location>
</feature>
<dbReference type="CDD" id="cd13117">
    <property type="entry name" value="POLO_box_2"/>
    <property type="match status" value="1"/>
</dbReference>
<evidence type="ECO:0000256" key="6">
    <source>
        <dbReference type="ARBA" id="ARBA00022741"/>
    </source>
</evidence>
<keyword evidence="9" id="KW-0206">Cytoskeleton</keyword>
<keyword evidence="18" id="KW-1185">Reference proteome</keyword>
<keyword evidence="5" id="KW-0677">Repeat</keyword>
<comment type="caution">
    <text evidence="17">The sequence shown here is derived from an EMBL/GenBank/DDBJ whole genome shotgun (WGS) entry which is preliminary data.</text>
</comment>
<dbReference type="Pfam" id="PF00069">
    <property type="entry name" value="Pkinase"/>
    <property type="match status" value="1"/>
</dbReference>
<dbReference type="CDD" id="cd14099">
    <property type="entry name" value="STKc_PLK"/>
    <property type="match status" value="1"/>
</dbReference>
<dbReference type="CDD" id="cd13118">
    <property type="entry name" value="POLO_box_1"/>
    <property type="match status" value="1"/>
</dbReference>
<dbReference type="FunFam" id="1.10.510.10:FF:000571">
    <property type="entry name" value="Maternal embryonic leucine zipper kinase"/>
    <property type="match status" value="1"/>
</dbReference>
<dbReference type="GO" id="GO:0005813">
    <property type="term" value="C:centrosome"/>
    <property type="evidence" value="ECO:0007669"/>
    <property type="project" value="UniProtKB-SubCell"/>
</dbReference>
<name>A0A226D1I5_FOLCA</name>
<evidence type="ECO:0000256" key="9">
    <source>
        <dbReference type="ARBA" id="ARBA00023212"/>
    </source>
</evidence>
<feature type="domain" description="POLO box" evidence="16">
    <location>
        <begin position="678"/>
        <end position="759"/>
    </location>
</feature>
<dbReference type="GO" id="GO:0005737">
    <property type="term" value="C:cytoplasm"/>
    <property type="evidence" value="ECO:0007669"/>
    <property type="project" value="TreeGrafter"/>
</dbReference>
<evidence type="ECO:0000256" key="5">
    <source>
        <dbReference type="ARBA" id="ARBA00022737"/>
    </source>
</evidence>
<evidence type="ECO:0000256" key="14">
    <source>
        <dbReference type="SAM" id="MobiDB-lite"/>
    </source>
</evidence>
<sequence>MHQIPHHKAPTLHLAPALAGFPWLQPITFHFSSSSASADLSSTPTTTYRQTYLPPFPPHHHYFPPQQPTPMSRQVRGGGGGGGDDGRADRENQPQRLQMKQLPQKGSAQPQPPRYPGSGPSTVVRAGGGGGQAAAAAGAAAAAAPPPPSNPTSQSTQEIPTVIRDVSTGNAYARGKLLGKGGFARCFEVQQSKTRQVVACKIVNKELLIKPHQRDKMIQEITIHRKLRHEFIVKFLSHFEDDSNVYITLELCSKKSLMELQKRRRILTEPEAKYFLRQIAVAVQYLHEDMHIIHRDLKLGNIFISEDMKLKIGDFGLATTVDFEGERKKTLCGTPNYIAPEVLGKKGHSYQVDIWSIGCILYTLLIGRPPFETATLRDTYQKIRRGEYIFPQNVKIGHPAKNLLHKMLQVNPDLRPSARQIISNEFILCGFMPTVLPLSVLTMAPRFDFPKTAQPSSTAPAAAGAAPPDTLAPTGQPKKPLTESNQPRTGSDGDAPLPPTQPSVPRTIIGQTNLIPRVGTPVENANNNIVSAGELDNMDMVEYMKNLRDQLKRIIELEPRTTLDDNEAEEPALSPFLWICKWVDYSDKYGFGYNLCDDTVGVSFNDNSKIILLSDARSMHYIEKEGVESYYSLDQYPNDLSKKVKLLKYFQQYMKDNLMKATGDHKPLPPNCIARVPNMWTWFRTSRSVVMVLSSGTIQINNFRDHTKMILCPMLGAITTLGPSKHMRTYKIASMDKGLSSAMLERLTYALEKVIVIISRGIEKIELQQQEICNNLDAKPVTGDELNRPNPN</sequence>
<evidence type="ECO:0000256" key="4">
    <source>
        <dbReference type="ARBA" id="ARBA00022679"/>
    </source>
</evidence>
<dbReference type="PROSITE" id="PS00108">
    <property type="entry name" value="PROTEIN_KINASE_ST"/>
    <property type="match status" value="1"/>
</dbReference>
<feature type="domain" description="POLO box" evidence="16">
    <location>
        <begin position="578"/>
        <end position="656"/>
    </location>
</feature>
<dbReference type="GO" id="GO:0000776">
    <property type="term" value="C:kinetochore"/>
    <property type="evidence" value="ECO:0007669"/>
    <property type="project" value="TreeGrafter"/>
</dbReference>
<keyword evidence="3 13" id="KW-0723">Serine/threonine-protein kinase</keyword>
<dbReference type="GO" id="GO:0005634">
    <property type="term" value="C:nucleus"/>
    <property type="evidence" value="ECO:0007669"/>
    <property type="project" value="TreeGrafter"/>
</dbReference>
<evidence type="ECO:0000259" key="16">
    <source>
        <dbReference type="PROSITE" id="PS50078"/>
    </source>
</evidence>
<evidence type="ECO:0000256" key="8">
    <source>
        <dbReference type="ARBA" id="ARBA00022840"/>
    </source>
</evidence>
<dbReference type="OrthoDB" id="408964at2759"/>
<comment type="catalytic activity">
    <reaction evidence="10 13">
        <text>L-threonyl-[protein] + ATP = O-phospho-L-threonyl-[protein] + ADP + H(+)</text>
        <dbReference type="Rhea" id="RHEA:46608"/>
        <dbReference type="Rhea" id="RHEA-COMP:11060"/>
        <dbReference type="Rhea" id="RHEA-COMP:11605"/>
        <dbReference type="ChEBI" id="CHEBI:15378"/>
        <dbReference type="ChEBI" id="CHEBI:30013"/>
        <dbReference type="ChEBI" id="CHEBI:30616"/>
        <dbReference type="ChEBI" id="CHEBI:61977"/>
        <dbReference type="ChEBI" id="CHEBI:456216"/>
        <dbReference type="EC" id="2.7.11.21"/>
    </reaction>
</comment>
<dbReference type="InterPro" id="IPR011009">
    <property type="entry name" value="Kinase-like_dom_sf"/>
</dbReference>
<dbReference type="SUPFAM" id="SSF82615">
    <property type="entry name" value="Polo-box domain"/>
    <property type="match status" value="2"/>
</dbReference>
<dbReference type="PANTHER" id="PTHR24345:SF93">
    <property type="entry name" value="SERINE_THREONINE-PROTEIN KINASE PLK1"/>
    <property type="match status" value="1"/>
</dbReference>
<dbReference type="Gene3D" id="3.30.1120.30">
    <property type="entry name" value="POLO box domain"/>
    <property type="match status" value="2"/>
</dbReference>
<dbReference type="SUPFAM" id="SSF56112">
    <property type="entry name" value="Protein kinase-like (PK-like)"/>
    <property type="match status" value="1"/>
</dbReference>
<dbReference type="InterPro" id="IPR036947">
    <property type="entry name" value="POLO_box_dom_sf"/>
</dbReference>
<dbReference type="Gene3D" id="3.30.200.20">
    <property type="entry name" value="Phosphorylase Kinase, domain 1"/>
    <property type="match status" value="1"/>
</dbReference>
<accession>A0A226D1I5</accession>
<dbReference type="EMBL" id="LNIX01000045">
    <property type="protein sequence ID" value="OXA38501.1"/>
    <property type="molecule type" value="Genomic_DNA"/>
</dbReference>
<evidence type="ECO:0000256" key="10">
    <source>
        <dbReference type="ARBA" id="ARBA00047802"/>
    </source>
</evidence>
<keyword evidence="2" id="KW-0963">Cytoplasm</keyword>
<dbReference type="InterPro" id="IPR017441">
    <property type="entry name" value="Protein_kinase_ATP_BS"/>
</dbReference>
<keyword evidence="7 13" id="KW-0418">Kinase</keyword>
<dbReference type="PROSITE" id="PS00107">
    <property type="entry name" value="PROTEIN_KINASE_ATP"/>
    <property type="match status" value="1"/>
</dbReference>
<comment type="similarity">
    <text evidence="13">Belongs to the protein kinase superfamily. Ser/Thr protein kinase family. CDC5/Polo subfamily.</text>
</comment>
<dbReference type="STRING" id="158441.A0A226D1I5"/>
<gene>
    <name evidence="17" type="ORF">Fcan01_26717</name>
</gene>
<dbReference type="FunFam" id="3.30.200.20:FF:000091">
    <property type="entry name" value="Serine/threonine-protein kinase PLK"/>
    <property type="match status" value="1"/>
</dbReference>
<evidence type="ECO:0000313" key="18">
    <source>
        <dbReference type="Proteomes" id="UP000198287"/>
    </source>
</evidence>
<keyword evidence="6 12" id="KW-0547">Nucleotide-binding</keyword>
<dbReference type="GO" id="GO:0004674">
    <property type="term" value="F:protein serine/threonine kinase activity"/>
    <property type="evidence" value="ECO:0007669"/>
    <property type="project" value="UniProtKB-KW"/>
</dbReference>
<evidence type="ECO:0000256" key="13">
    <source>
        <dbReference type="RuleBase" id="RU361162"/>
    </source>
</evidence>
<dbReference type="EC" id="2.7.11.21" evidence="13"/>
<evidence type="ECO:0000256" key="2">
    <source>
        <dbReference type="ARBA" id="ARBA00022490"/>
    </source>
</evidence>
<feature type="region of interest" description="Disordered" evidence="14">
    <location>
        <begin position="35"/>
        <end position="159"/>
    </location>
</feature>
<dbReference type="AlphaFoldDB" id="A0A226D1I5"/>
<reference evidence="17 18" key="1">
    <citation type="submission" date="2015-12" db="EMBL/GenBank/DDBJ databases">
        <title>The genome of Folsomia candida.</title>
        <authorList>
            <person name="Faddeeva A."/>
            <person name="Derks M.F."/>
            <person name="Anvar Y."/>
            <person name="Smit S."/>
            <person name="Van Straalen N."/>
            <person name="Roelofs D."/>
        </authorList>
    </citation>
    <scope>NUCLEOTIDE SEQUENCE [LARGE SCALE GENOMIC DNA]</scope>
    <source>
        <strain evidence="17 18">VU population</strain>
        <tissue evidence="17">Whole body</tissue>
    </source>
</reference>
<dbReference type="FunFam" id="3.30.1120.30:FF:000001">
    <property type="entry name" value="Serine/threonine-protein kinase PLK"/>
    <property type="match status" value="1"/>
</dbReference>
<dbReference type="Pfam" id="PF00659">
    <property type="entry name" value="POLO_box"/>
    <property type="match status" value="2"/>
</dbReference>
<feature type="compositionally biased region" description="Basic and acidic residues" evidence="14">
    <location>
        <begin position="84"/>
        <end position="93"/>
    </location>
</feature>
<evidence type="ECO:0000256" key="11">
    <source>
        <dbReference type="ARBA" id="ARBA00048347"/>
    </source>
</evidence>
<dbReference type="InterPro" id="IPR033701">
    <property type="entry name" value="POLO_box_1"/>
</dbReference>
<organism evidence="17 18">
    <name type="scientific">Folsomia candida</name>
    <name type="common">Springtail</name>
    <dbReference type="NCBI Taxonomy" id="158441"/>
    <lineage>
        <taxon>Eukaryota</taxon>
        <taxon>Metazoa</taxon>
        <taxon>Ecdysozoa</taxon>
        <taxon>Arthropoda</taxon>
        <taxon>Hexapoda</taxon>
        <taxon>Collembola</taxon>
        <taxon>Entomobryomorpha</taxon>
        <taxon>Isotomoidea</taxon>
        <taxon>Isotomidae</taxon>
        <taxon>Proisotominae</taxon>
        <taxon>Folsomia</taxon>
    </lineage>
</organism>
<feature type="compositionally biased region" description="Low complexity" evidence="14">
    <location>
        <begin position="35"/>
        <end position="53"/>
    </location>
</feature>
<dbReference type="InterPro" id="IPR033695">
    <property type="entry name" value="POLO_box_2"/>
</dbReference>
<dbReference type="GO" id="GO:0005524">
    <property type="term" value="F:ATP binding"/>
    <property type="evidence" value="ECO:0007669"/>
    <property type="project" value="UniProtKB-UniRule"/>
</dbReference>
<feature type="region of interest" description="Disordered" evidence="14">
    <location>
        <begin position="452"/>
        <end position="507"/>
    </location>
</feature>
<dbReference type="InterPro" id="IPR008271">
    <property type="entry name" value="Ser/Thr_kinase_AS"/>
</dbReference>
<evidence type="ECO:0000256" key="1">
    <source>
        <dbReference type="ARBA" id="ARBA00004300"/>
    </source>
</evidence>
<dbReference type="InterPro" id="IPR000959">
    <property type="entry name" value="POLO_box_dom"/>
</dbReference>
<dbReference type="PROSITE" id="PS50011">
    <property type="entry name" value="PROTEIN_KINASE_DOM"/>
    <property type="match status" value="1"/>
</dbReference>
<feature type="binding site" evidence="12">
    <location>
        <position position="201"/>
    </location>
    <ligand>
        <name>ATP</name>
        <dbReference type="ChEBI" id="CHEBI:30616"/>
    </ligand>
</feature>
<evidence type="ECO:0000313" key="17">
    <source>
        <dbReference type="EMBL" id="OXA38501.1"/>
    </source>
</evidence>
<proteinExistence type="inferred from homology"/>
<evidence type="ECO:0000256" key="7">
    <source>
        <dbReference type="ARBA" id="ARBA00022777"/>
    </source>
</evidence>
<keyword evidence="8 12" id="KW-0067">ATP-binding</keyword>
<evidence type="ECO:0000256" key="3">
    <source>
        <dbReference type="ARBA" id="ARBA00022527"/>
    </source>
</evidence>
<dbReference type="OMA" id="RADQFEN"/>
<dbReference type="GO" id="GO:0000922">
    <property type="term" value="C:spindle pole"/>
    <property type="evidence" value="ECO:0007669"/>
    <property type="project" value="TreeGrafter"/>
</dbReference>
<protein>
    <recommendedName>
        <fullName evidence="13">Serine/threonine-protein kinase PLK</fullName>
        <ecNumber evidence="13">2.7.11.21</ecNumber>
    </recommendedName>
    <alternativeName>
        <fullName evidence="13">Polo-like kinase</fullName>
    </alternativeName>
</protein>
<dbReference type="PROSITE" id="PS50078">
    <property type="entry name" value="POLO_BOX"/>
    <property type="match status" value="2"/>
</dbReference>
<comment type="subcellular location">
    <subcellularLocation>
        <location evidence="1">Cytoplasm</location>
        <location evidence="1">Cytoskeleton</location>
        <location evidence="1">Microtubule organizing center</location>
        <location evidence="1">Centrosome</location>
    </subcellularLocation>
</comment>
<evidence type="ECO:0000256" key="12">
    <source>
        <dbReference type="PROSITE-ProRule" id="PRU10141"/>
    </source>
</evidence>
<comment type="catalytic activity">
    <reaction evidence="11">
        <text>L-seryl-[protein] + ATP = O-phospho-L-seryl-[protein] + ADP + H(+)</text>
        <dbReference type="Rhea" id="RHEA:17989"/>
        <dbReference type="Rhea" id="RHEA-COMP:9863"/>
        <dbReference type="Rhea" id="RHEA-COMP:11604"/>
        <dbReference type="ChEBI" id="CHEBI:15378"/>
        <dbReference type="ChEBI" id="CHEBI:29999"/>
        <dbReference type="ChEBI" id="CHEBI:30616"/>
        <dbReference type="ChEBI" id="CHEBI:83421"/>
        <dbReference type="ChEBI" id="CHEBI:456216"/>
        <dbReference type="EC" id="2.7.11.21"/>
    </reaction>
</comment>
<dbReference type="SMART" id="SM00220">
    <property type="entry name" value="S_TKc"/>
    <property type="match status" value="1"/>
</dbReference>
<dbReference type="GO" id="GO:0106310">
    <property type="term" value="F:protein serine kinase activity"/>
    <property type="evidence" value="ECO:0007669"/>
    <property type="project" value="RHEA"/>
</dbReference>
<evidence type="ECO:0000259" key="15">
    <source>
        <dbReference type="PROSITE" id="PS50011"/>
    </source>
</evidence>
<dbReference type="PANTHER" id="PTHR24345">
    <property type="entry name" value="SERINE/THREONINE-PROTEIN KINASE PLK"/>
    <property type="match status" value="1"/>
</dbReference>
<dbReference type="Gene3D" id="1.10.510.10">
    <property type="entry name" value="Transferase(Phosphotransferase) domain 1"/>
    <property type="match status" value="1"/>
</dbReference>
<feature type="compositionally biased region" description="Low complexity" evidence="14">
    <location>
        <begin position="452"/>
        <end position="474"/>
    </location>
</feature>
<keyword evidence="4 13" id="KW-0808">Transferase</keyword>
<dbReference type="InterPro" id="IPR000719">
    <property type="entry name" value="Prot_kinase_dom"/>
</dbReference>
<dbReference type="Proteomes" id="UP000198287">
    <property type="component" value="Unassembled WGS sequence"/>
</dbReference>
<feature type="domain" description="Protein kinase" evidence="15">
    <location>
        <begin position="172"/>
        <end position="427"/>
    </location>
</feature>
<dbReference type="GO" id="GO:0007052">
    <property type="term" value="P:mitotic spindle organization"/>
    <property type="evidence" value="ECO:0007669"/>
    <property type="project" value="TreeGrafter"/>
</dbReference>